<evidence type="ECO:0000313" key="11">
    <source>
        <dbReference type="Proteomes" id="UP001302367"/>
    </source>
</evidence>
<dbReference type="InterPro" id="IPR036259">
    <property type="entry name" value="MFS_trans_sf"/>
</dbReference>
<dbReference type="PROSITE" id="PS00217">
    <property type="entry name" value="SUGAR_TRANSPORT_2"/>
    <property type="match status" value="1"/>
</dbReference>
<feature type="transmembrane region" description="Helical" evidence="8">
    <location>
        <begin position="88"/>
        <end position="110"/>
    </location>
</feature>
<evidence type="ECO:0000256" key="1">
    <source>
        <dbReference type="ARBA" id="ARBA00004141"/>
    </source>
</evidence>
<dbReference type="Gene3D" id="1.20.1250.20">
    <property type="entry name" value="MFS general substrate transporter like domains"/>
    <property type="match status" value="1"/>
</dbReference>
<gene>
    <name evidence="10" type="ORF">RHO25_000374</name>
</gene>
<dbReference type="Proteomes" id="UP001302367">
    <property type="component" value="Chromosome 1"/>
</dbReference>
<evidence type="ECO:0000256" key="3">
    <source>
        <dbReference type="ARBA" id="ARBA00022448"/>
    </source>
</evidence>
<protein>
    <recommendedName>
        <fullName evidence="9">Major facilitator superfamily (MFS) profile domain-containing protein</fullName>
    </recommendedName>
</protein>
<evidence type="ECO:0000256" key="8">
    <source>
        <dbReference type="SAM" id="Phobius"/>
    </source>
</evidence>
<dbReference type="RefSeq" id="XP_023458074.2">
    <property type="nucleotide sequence ID" value="XM_023592991.2"/>
</dbReference>
<dbReference type="InterPro" id="IPR050360">
    <property type="entry name" value="MFS_Sugar_Transporters"/>
</dbReference>
<sequence>MAIAKKLGNLVGDKKMQVVAFSSTAIALYGYDQGMMSLINTNNDYLRTMGISSSSPQVGVIVSVYYLGCALGAVLFSWFANARGRKPALFGSLATASLGNFIMFIAGLGFEHSQPAPLIVMYIGRIVMGLGVGGVDSVVPVYSSELSSDDSRGKALAQEFQANIFGLNMAFAINLALTVYLGKENEWAWRIPIVAMQVYPLALLVFIYWLPESPRWFVHHDRTEDATKSLKEIVGEDDAQKKCDELVQASKDESDSKVGYKEMFTPGHTQFHPTMITIMGQVNQALTGYGAVSVYGPQIFEQLGYGVRLSEYLTMANFISYFILMTLAWVLIDALGRRTVMLYGSGTMTLCFLLLAVFGGLSRYHEDLHIHVNAVAIPGIVALFVATGAFGIGWLTPVWLIPTEIFPTAARAHGTAVSVIIWGLANFTITLITPILFNNLYFYIYLIFAGTNLIAGTWTYLYSPETGGRSFEENQEFFEDAKSEGTWRVSKVDKGEFRYLPYPKPDGEVGESQPLLRRVRDQVTS</sequence>
<feature type="transmembrane region" description="Helical" evidence="8">
    <location>
        <begin position="318"/>
        <end position="336"/>
    </location>
</feature>
<dbReference type="NCBIfam" id="TIGR00879">
    <property type="entry name" value="SP"/>
    <property type="match status" value="1"/>
</dbReference>
<name>A0ABZ0N8C4_CERBT</name>
<dbReference type="InterPro" id="IPR020846">
    <property type="entry name" value="MFS_dom"/>
</dbReference>
<feature type="transmembrane region" description="Helical" evidence="8">
    <location>
        <begin position="58"/>
        <end position="81"/>
    </location>
</feature>
<dbReference type="Pfam" id="PF00083">
    <property type="entry name" value="Sugar_tr"/>
    <property type="match status" value="1"/>
</dbReference>
<dbReference type="PANTHER" id="PTHR48022">
    <property type="entry name" value="PLASTIDIC GLUCOSE TRANSPORTER 4"/>
    <property type="match status" value="1"/>
</dbReference>
<evidence type="ECO:0000256" key="4">
    <source>
        <dbReference type="ARBA" id="ARBA00022692"/>
    </source>
</evidence>
<evidence type="ECO:0000256" key="6">
    <source>
        <dbReference type="ARBA" id="ARBA00023136"/>
    </source>
</evidence>
<evidence type="ECO:0000259" key="9">
    <source>
        <dbReference type="PROSITE" id="PS50850"/>
    </source>
</evidence>
<dbReference type="SUPFAM" id="SSF103473">
    <property type="entry name" value="MFS general substrate transporter"/>
    <property type="match status" value="1"/>
</dbReference>
<comment type="subcellular location">
    <subcellularLocation>
        <location evidence="1">Membrane</location>
        <topology evidence="1">Multi-pass membrane protein</topology>
    </subcellularLocation>
</comment>
<feature type="transmembrane region" description="Helical" evidence="8">
    <location>
        <begin position="342"/>
        <end position="362"/>
    </location>
</feature>
<feature type="transmembrane region" description="Helical" evidence="8">
    <location>
        <begin position="162"/>
        <end position="181"/>
    </location>
</feature>
<keyword evidence="6 8" id="KW-0472">Membrane</keyword>
<dbReference type="PRINTS" id="PR00171">
    <property type="entry name" value="SUGRTRNSPORT"/>
</dbReference>
<evidence type="ECO:0000313" key="10">
    <source>
        <dbReference type="EMBL" id="WPA95771.1"/>
    </source>
</evidence>
<feature type="transmembrane region" description="Helical" evidence="8">
    <location>
        <begin position="374"/>
        <end position="395"/>
    </location>
</feature>
<dbReference type="InterPro" id="IPR003663">
    <property type="entry name" value="Sugar/inositol_transpt"/>
</dbReference>
<keyword evidence="5 8" id="KW-1133">Transmembrane helix</keyword>
<evidence type="ECO:0000256" key="7">
    <source>
        <dbReference type="RuleBase" id="RU003346"/>
    </source>
</evidence>
<proteinExistence type="inferred from homology"/>
<feature type="domain" description="Major facilitator superfamily (MFS) profile" evidence="9">
    <location>
        <begin position="18"/>
        <end position="467"/>
    </location>
</feature>
<evidence type="ECO:0000256" key="5">
    <source>
        <dbReference type="ARBA" id="ARBA00022989"/>
    </source>
</evidence>
<keyword evidence="4 8" id="KW-0812">Transmembrane</keyword>
<feature type="transmembrane region" description="Helical" evidence="8">
    <location>
        <begin position="187"/>
        <end position="210"/>
    </location>
</feature>
<dbReference type="EMBL" id="CP134184">
    <property type="protein sequence ID" value="WPA95771.1"/>
    <property type="molecule type" value="Genomic_DNA"/>
</dbReference>
<dbReference type="PANTHER" id="PTHR48022:SF68">
    <property type="entry name" value="MAJOR FACILITATOR SUPERFAMILY (MFS) PROFILE DOMAIN-CONTAINING PROTEIN-RELATED"/>
    <property type="match status" value="1"/>
</dbReference>
<feature type="transmembrane region" description="Helical" evidence="8">
    <location>
        <begin position="440"/>
        <end position="461"/>
    </location>
</feature>
<dbReference type="InterPro" id="IPR005828">
    <property type="entry name" value="MFS_sugar_transport-like"/>
</dbReference>
<reference evidence="10 11" key="1">
    <citation type="submission" date="2023-09" db="EMBL/GenBank/DDBJ databases">
        <title>Complete-Gapless Cercospora beticola genome.</title>
        <authorList>
            <person name="Wyatt N.A."/>
            <person name="Spanner R.E."/>
            <person name="Bolton M.D."/>
        </authorList>
    </citation>
    <scope>NUCLEOTIDE SEQUENCE [LARGE SCALE GENOMIC DNA]</scope>
    <source>
        <strain evidence="10">Cb09-40</strain>
    </source>
</reference>
<dbReference type="GeneID" id="35424170"/>
<dbReference type="PROSITE" id="PS50850">
    <property type="entry name" value="MFS"/>
    <property type="match status" value="1"/>
</dbReference>
<evidence type="ECO:0000256" key="2">
    <source>
        <dbReference type="ARBA" id="ARBA00010992"/>
    </source>
</evidence>
<keyword evidence="11" id="KW-1185">Reference proteome</keyword>
<comment type="similarity">
    <text evidence="2 7">Belongs to the major facilitator superfamily. Sugar transporter (TC 2.A.1.1) family.</text>
</comment>
<accession>A0ABZ0N8C4</accession>
<dbReference type="InterPro" id="IPR005829">
    <property type="entry name" value="Sugar_transporter_CS"/>
</dbReference>
<organism evidence="10 11">
    <name type="scientific">Cercospora beticola</name>
    <name type="common">Sugarbeet leaf spot fungus</name>
    <dbReference type="NCBI Taxonomy" id="122368"/>
    <lineage>
        <taxon>Eukaryota</taxon>
        <taxon>Fungi</taxon>
        <taxon>Dikarya</taxon>
        <taxon>Ascomycota</taxon>
        <taxon>Pezizomycotina</taxon>
        <taxon>Dothideomycetes</taxon>
        <taxon>Dothideomycetidae</taxon>
        <taxon>Mycosphaerellales</taxon>
        <taxon>Mycosphaerellaceae</taxon>
        <taxon>Cercospora</taxon>
    </lineage>
</organism>
<feature type="transmembrane region" description="Helical" evidence="8">
    <location>
        <begin position="415"/>
        <end position="433"/>
    </location>
</feature>
<keyword evidence="3 7" id="KW-0813">Transport</keyword>